<feature type="domain" description="SGNH" evidence="3">
    <location>
        <begin position="438"/>
        <end position="647"/>
    </location>
</feature>
<proteinExistence type="predicted"/>
<evidence type="ECO:0000313" key="4">
    <source>
        <dbReference type="EMBL" id="KAB7652420.1"/>
    </source>
</evidence>
<evidence type="ECO:0000259" key="3">
    <source>
        <dbReference type="Pfam" id="PF19040"/>
    </source>
</evidence>
<dbReference type="PANTHER" id="PTHR23028:SF53">
    <property type="entry name" value="ACYL_TRANSF_3 DOMAIN-CONTAINING PROTEIN"/>
    <property type="match status" value="1"/>
</dbReference>
<dbReference type="Pfam" id="PF19040">
    <property type="entry name" value="SGNH"/>
    <property type="match status" value="1"/>
</dbReference>
<protein>
    <submittedName>
        <fullName evidence="4">Acyltransferase</fullName>
    </submittedName>
</protein>
<comment type="caution">
    <text evidence="4">The sequence shown here is derived from an EMBL/GenBank/DDBJ whole genome shotgun (WGS) entry which is preliminary data.</text>
</comment>
<keyword evidence="1" id="KW-0472">Membrane</keyword>
<keyword evidence="4" id="KW-0808">Transferase</keyword>
<dbReference type="PANTHER" id="PTHR23028">
    <property type="entry name" value="ACETYLTRANSFERASE"/>
    <property type="match status" value="1"/>
</dbReference>
<feature type="transmembrane region" description="Helical" evidence="1">
    <location>
        <begin position="33"/>
        <end position="49"/>
    </location>
</feature>
<dbReference type="Proteomes" id="UP000469462">
    <property type="component" value="Unassembled WGS sequence"/>
</dbReference>
<feature type="domain" description="Acyltransferase 3" evidence="2">
    <location>
        <begin position="30"/>
        <end position="356"/>
    </location>
</feature>
<keyword evidence="1" id="KW-1133">Transmembrane helix</keyword>
<accession>A0AAI9SDE8</accession>
<dbReference type="GO" id="GO:0009103">
    <property type="term" value="P:lipopolysaccharide biosynthetic process"/>
    <property type="evidence" value="ECO:0007669"/>
    <property type="project" value="TreeGrafter"/>
</dbReference>
<dbReference type="GO" id="GO:0016020">
    <property type="term" value="C:membrane"/>
    <property type="evidence" value="ECO:0007669"/>
    <property type="project" value="TreeGrafter"/>
</dbReference>
<dbReference type="GO" id="GO:0016747">
    <property type="term" value="F:acyltransferase activity, transferring groups other than amino-acyl groups"/>
    <property type="evidence" value="ECO:0007669"/>
    <property type="project" value="InterPro"/>
</dbReference>
<feature type="transmembrane region" description="Helical" evidence="1">
    <location>
        <begin position="161"/>
        <end position="182"/>
    </location>
</feature>
<evidence type="ECO:0000313" key="5">
    <source>
        <dbReference type="Proteomes" id="UP000469462"/>
    </source>
</evidence>
<keyword evidence="5" id="KW-1185">Reference proteome</keyword>
<feature type="transmembrane region" description="Helical" evidence="1">
    <location>
        <begin position="307"/>
        <end position="326"/>
    </location>
</feature>
<dbReference type="Pfam" id="PF01757">
    <property type="entry name" value="Acyl_transf_3"/>
    <property type="match status" value="1"/>
</dbReference>
<dbReference type="EMBL" id="WEHW01000003">
    <property type="protein sequence ID" value="KAB7652420.1"/>
    <property type="molecule type" value="Genomic_DNA"/>
</dbReference>
<evidence type="ECO:0000256" key="1">
    <source>
        <dbReference type="SAM" id="Phobius"/>
    </source>
</evidence>
<dbReference type="AlphaFoldDB" id="A0AAI9SDE8"/>
<feature type="transmembrane region" description="Helical" evidence="1">
    <location>
        <begin position="55"/>
        <end position="77"/>
    </location>
</feature>
<dbReference type="RefSeq" id="WP_139688552.1">
    <property type="nucleotide sequence ID" value="NZ_WEHW01000003.1"/>
</dbReference>
<sequence length="664" mass="74898">MPQAAFRLLAECGFFTFLLMTTPKPHYWRADITGLRALAVIPVVLYHAFPDLLPGGFVGVDIFFVISGFLISGILFRQLKLNNKIDYFDFYAKRVRRIFPNLIVLLLAVAVAGWFVLLPSEYSDLGKSIYSSAFFYQNFRLLKTIGDYFAPNVIETPLLHLWSLAIEEQFYIVFPLLCWAVWKLRKGTAGIGFLVFGITTASLVGCLLVRDQTFNFYFPLTRFWELGAGILLAYATEFWNFHSNRLTSAATNSMSIIGFCMIACAYVFFDHATVFPGISTLLPVGGAMLMIAAGSEAVVNRWLTLKPVVFIGLISYSLYLWHWPFISFLNITIDEPTVLQTICAVAASFLVAAATYVWVENPIRRMSAGILGKRVVAGLACALLACVAVGQTLRFTKGLPDRPVAFVQMIGDADKDWSYNEDLMDFNINGIPLKKTRDGKPEILFIGDSHIEQYAPRVARLARTSGIGGVFLTKRGCLTSPAVLGQINLSRTESCRQFGRQLDILLGTKKFRKIVYANMFGRYLHEDSLVSIDGQNTIPLDEGGFDFAINSLFVKINGDPIAEYVYVILDLPWMDDWKNQFHIKNRMFFNKLPSIDGTVNSHWREGNEMVSMIGRAYPKIKIIDPVKDVCPSFACPSYMYQDDNHLRSSYVRDHALWIDHIFQK</sequence>
<evidence type="ECO:0000259" key="2">
    <source>
        <dbReference type="Pfam" id="PF01757"/>
    </source>
</evidence>
<name>A0AAI9SDE8_9BURK</name>
<feature type="transmembrane region" description="Helical" evidence="1">
    <location>
        <begin position="189"/>
        <end position="210"/>
    </location>
</feature>
<feature type="transmembrane region" description="Helical" evidence="1">
    <location>
        <begin position="338"/>
        <end position="359"/>
    </location>
</feature>
<dbReference type="InterPro" id="IPR043968">
    <property type="entry name" value="SGNH"/>
</dbReference>
<feature type="transmembrane region" description="Helical" evidence="1">
    <location>
        <begin position="275"/>
        <end position="295"/>
    </location>
</feature>
<dbReference type="InterPro" id="IPR002656">
    <property type="entry name" value="Acyl_transf_3_dom"/>
</dbReference>
<feature type="transmembrane region" description="Helical" evidence="1">
    <location>
        <begin position="98"/>
        <end position="117"/>
    </location>
</feature>
<feature type="transmembrane region" description="Helical" evidence="1">
    <location>
        <begin position="246"/>
        <end position="269"/>
    </location>
</feature>
<feature type="transmembrane region" description="Helical" evidence="1">
    <location>
        <begin position="371"/>
        <end position="393"/>
    </location>
</feature>
<keyword evidence="1" id="KW-0812">Transmembrane</keyword>
<organism evidence="4 5">
    <name type="scientific">Sutterella seckii</name>
    <dbReference type="NCBI Taxonomy" id="1944635"/>
    <lineage>
        <taxon>Bacteria</taxon>
        <taxon>Pseudomonadati</taxon>
        <taxon>Pseudomonadota</taxon>
        <taxon>Betaproteobacteria</taxon>
        <taxon>Burkholderiales</taxon>
        <taxon>Sutterellaceae</taxon>
        <taxon>Sutterella</taxon>
    </lineage>
</organism>
<reference evidence="4 5" key="1">
    <citation type="submission" date="2019-10" db="EMBL/GenBank/DDBJ databases">
        <title>Genome diversity of Sutterella seckii.</title>
        <authorList>
            <person name="Chaplin A.V."/>
            <person name="Sokolova S.R."/>
            <person name="Mosin K.A."/>
            <person name="Ivanova E.L."/>
            <person name="Kochetkova T.O."/>
            <person name="Goltsov A.Y."/>
            <person name="Trofimov D.Y."/>
            <person name="Efimov B.A."/>
        </authorList>
    </citation>
    <scope>NUCLEOTIDE SEQUENCE [LARGE SCALE GENOMIC DNA]</scope>
    <source>
        <strain evidence="4 5">ASD3426</strain>
    </source>
</reference>
<gene>
    <name evidence="4" type="ORF">GBM96_02045</name>
</gene>
<dbReference type="InterPro" id="IPR050879">
    <property type="entry name" value="Acyltransferase_3"/>
</dbReference>
<keyword evidence="4" id="KW-0012">Acyltransferase</keyword>